<sequence length="97" mass="11371">MLREKLNIENKSQTDCIKGNSQTLSDIRAWVDVISNKIPNNPVLKMIKMRPEVFENLKNAIPIERRSSMTDDQVLQYFGVPFQIVFNLKSNIEYIYH</sequence>
<comment type="caution">
    <text evidence="1">The sequence shown here is derived from an EMBL/GenBank/DDBJ whole genome shotgun (WGS) entry which is preliminary data.</text>
</comment>
<dbReference type="RefSeq" id="WP_076218597.1">
    <property type="nucleotide sequence ID" value="NZ_MPVP01000047.1"/>
</dbReference>
<dbReference type="Proteomes" id="UP000187158">
    <property type="component" value="Unassembled WGS sequence"/>
</dbReference>
<accession>A0ABX3GQH5</accession>
<gene>
    <name evidence="1" type="ORF">BSO21_10340</name>
</gene>
<dbReference type="EMBL" id="MPVP01000047">
    <property type="protein sequence ID" value="OMD34809.1"/>
    <property type="molecule type" value="Genomic_DNA"/>
</dbReference>
<proteinExistence type="predicted"/>
<evidence type="ECO:0000313" key="2">
    <source>
        <dbReference type="Proteomes" id="UP000187158"/>
    </source>
</evidence>
<name>A0ABX3GQH5_9BACL</name>
<protein>
    <submittedName>
        <fullName evidence="1">Uncharacterized protein</fullName>
    </submittedName>
</protein>
<keyword evidence="2" id="KW-1185">Reference proteome</keyword>
<organism evidence="1 2">
    <name type="scientific">Paenibacillus odorifer</name>
    <dbReference type="NCBI Taxonomy" id="189426"/>
    <lineage>
        <taxon>Bacteria</taxon>
        <taxon>Bacillati</taxon>
        <taxon>Bacillota</taxon>
        <taxon>Bacilli</taxon>
        <taxon>Bacillales</taxon>
        <taxon>Paenibacillaceae</taxon>
        <taxon>Paenibacillus</taxon>
    </lineage>
</organism>
<reference evidence="1 2" key="1">
    <citation type="submission" date="2016-11" db="EMBL/GenBank/DDBJ databases">
        <title>Paenibacillus species isolates.</title>
        <authorList>
            <person name="Beno S.M."/>
        </authorList>
    </citation>
    <scope>NUCLEOTIDE SEQUENCE [LARGE SCALE GENOMIC DNA]</scope>
    <source>
        <strain evidence="1 2">FSL H7-0433</strain>
    </source>
</reference>
<evidence type="ECO:0000313" key="1">
    <source>
        <dbReference type="EMBL" id="OMD34809.1"/>
    </source>
</evidence>